<dbReference type="EMBL" id="SRRM01000002">
    <property type="protein sequence ID" value="TKY90081.1"/>
    <property type="molecule type" value="Genomic_DNA"/>
</dbReference>
<dbReference type="KEGG" id="sgra:EX895_000079"/>
<protein>
    <recommendedName>
        <fullName evidence="6">Mid2 domain-containing protein</fullName>
    </recommendedName>
</protein>
<sequence length="505" mass="51794">MVTITRSLLLRLSTLAVLLLTAASSIPTANALSFSVESVNCTSLDWTITLSSTEWSVASYVELFFVSTQGARNYSLLYSASPVGVFPSPATYSKVTMFGATRLSGGYRIGIGLADVNGNLMTTTSSSSSGGVQVTAIDARTFTFGNCVSNSPSGAVAGATASSAATSARTSQAAAISSSSAVATQAGTASAAPLASATSASSSTAASAASGTLSPASASATRTTAAINKGAIAGGVVGGLLLLLIALALLRWCTSRRRTRRLSMAAAQRMSGLRPLELSEKLSASSPAAAHRTATARSFNMSESGDPFEAVAEGRLSGTSGRKSVGWTTRSGSRMSVVYGLDREQEGRAEHDATFSHAAAGPYFGRSVGAQSSEHIPAYPTAQQHQRSKSAPLVLELPQISATPLTSPMEGPFRSITRTPSTSTFRIPRVTVPAYHTQDDGDAAAAAAAAAAAGEAYTVQLSRSSSTKRLSTGGATSVSLDEGPFFDASQDRSHLDAEEYHKTHV</sequence>
<evidence type="ECO:0000256" key="1">
    <source>
        <dbReference type="SAM" id="MobiDB-lite"/>
    </source>
</evidence>
<keyword evidence="5" id="KW-1185">Reference proteome</keyword>
<keyword evidence="2" id="KW-0812">Transmembrane</keyword>
<feature type="compositionally biased region" description="Basic and acidic residues" evidence="1">
    <location>
        <begin position="489"/>
        <end position="505"/>
    </location>
</feature>
<organism evidence="4 5">
    <name type="scientific">Sporisorium graminicola</name>
    <dbReference type="NCBI Taxonomy" id="280036"/>
    <lineage>
        <taxon>Eukaryota</taxon>
        <taxon>Fungi</taxon>
        <taxon>Dikarya</taxon>
        <taxon>Basidiomycota</taxon>
        <taxon>Ustilaginomycotina</taxon>
        <taxon>Ustilaginomycetes</taxon>
        <taxon>Ustilaginales</taxon>
        <taxon>Ustilaginaceae</taxon>
        <taxon>Sporisorium</taxon>
    </lineage>
</organism>
<keyword evidence="3" id="KW-0732">Signal</keyword>
<dbReference type="GeneID" id="40722974"/>
<name>A0A4U7KYX8_9BASI</name>
<comment type="caution">
    <text evidence="4">The sequence shown here is derived from an EMBL/GenBank/DDBJ whole genome shotgun (WGS) entry which is preliminary data.</text>
</comment>
<reference evidence="4 5" key="1">
    <citation type="submission" date="2019-05" db="EMBL/GenBank/DDBJ databases">
        <title>Sporisorium graminicola CBS 10092 draft sequencing and annotation.</title>
        <authorList>
            <person name="Solano-Gonzalez S."/>
            <person name="Caddick M.X."/>
            <person name="Darby A."/>
        </authorList>
    </citation>
    <scope>NUCLEOTIDE SEQUENCE [LARGE SCALE GENOMIC DNA]</scope>
    <source>
        <strain evidence="4 5">CBS 10092</strain>
    </source>
</reference>
<feature type="signal peptide" evidence="3">
    <location>
        <begin position="1"/>
        <end position="31"/>
    </location>
</feature>
<evidence type="ECO:0000256" key="2">
    <source>
        <dbReference type="SAM" id="Phobius"/>
    </source>
</evidence>
<feature type="chain" id="PRO_5020357800" description="Mid2 domain-containing protein" evidence="3">
    <location>
        <begin position="32"/>
        <end position="505"/>
    </location>
</feature>
<feature type="transmembrane region" description="Helical" evidence="2">
    <location>
        <begin position="231"/>
        <end position="254"/>
    </location>
</feature>
<dbReference type="AlphaFoldDB" id="A0A4U7KYX8"/>
<proteinExistence type="predicted"/>
<dbReference type="RefSeq" id="XP_029742066.1">
    <property type="nucleotide sequence ID" value="XM_029880680.1"/>
</dbReference>
<accession>A0A4U7KYX8</accession>
<dbReference type="Proteomes" id="UP000306050">
    <property type="component" value="Chromosome SGRAM_1"/>
</dbReference>
<feature type="region of interest" description="Disordered" evidence="1">
    <location>
        <begin position="462"/>
        <end position="505"/>
    </location>
</feature>
<dbReference type="OrthoDB" id="2555614at2759"/>
<evidence type="ECO:0008006" key="6">
    <source>
        <dbReference type="Google" id="ProtNLM"/>
    </source>
</evidence>
<evidence type="ECO:0000256" key="3">
    <source>
        <dbReference type="SAM" id="SignalP"/>
    </source>
</evidence>
<evidence type="ECO:0000313" key="5">
    <source>
        <dbReference type="Proteomes" id="UP000306050"/>
    </source>
</evidence>
<keyword evidence="2" id="KW-1133">Transmembrane helix</keyword>
<feature type="compositionally biased region" description="Low complexity" evidence="1">
    <location>
        <begin position="462"/>
        <end position="474"/>
    </location>
</feature>
<keyword evidence="2" id="KW-0472">Membrane</keyword>
<evidence type="ECO:0000313" key="4">
    <source>
        <dbReference type="EMBL" id="TKY90081.1"/>
    </source>
</evidence>
<gene>
    <name evidence="4" type="ORF">EX895_000079</name>
</gene>